<accession>A0A157T0L6</accession>
<protein>
    <submittedName>
        <fullName evidence="2">Uncharacterized protein</fullName>
    </submittedName>
</protein>
<reference evidence="3" key="1">
    <citation type="submission" date="2016-04" db="EMBL/GenBank/DDBJ databases">
        <authorList>
            <person name="Shah S.A."/>
            <person name="Garrett R.A."/>
        </authorList>
    </citation>
    <scope>NUCLEOTIDE SEQUENCE [LARGE SCALE GENOMIC DNA]</scope>
    <source>
        <strain evidence="3">ATCC 35091 / DSM 1616 / JCM 8930 / NBRC 15331 / P1</strain>
    </source>
</reference>
<dbReference type="EMBL" id="LT549890">
    <property type="protein sequence ID" value="SAI84780.1"/>
    <property type="molecule type" value="Genomic_DNA"/>
</dbReference>
<gene>
    <name evidence="2" type="ORF">SSOP1_1226</name>
</gene>
<keyword evidence="1" id="KW-0812">Transmembrane</keyword>
<organism evidence="2 3">
    <name type="scientific">Saccharolobus solfataricus</name>
    <name type="common">Sulfolobus solfataricus</name>
    <dbReference type="NCBI Taxonomy" id="2287"/>
    <lineage>
        <taxon>Archaea</taxon>
        <taxon>Thermoproteota</taxon>
        <taxon>Thermoprotei</taxon>
        <taxon>Sulfolobales</taxon>
        <taxon>Sulfolobaceae</taxon>
        <taxon>Saccharolobus</taxon>
    </lineage>
</organism>
<evidence type="ECO:0000256" key="1">
    <source>
        <dbReference type="SAM" id="Phobius"/>
    </source>
</evidence>
<dbReference type="PATRIC" id="fig|2287.9.peg.1241"/>
<keyword evidence="1" id="KW-0472">Membrane</keyword>
<sequence>MLNFHKYSRDIANLNCTLEIIERKIIIVQCEKMSNRSIKQSELPPPSNSSPSTLLLPNVSFYLTISLLIYLNLCKSPLNNIVAIKKFF</sequence>
<dbReference type="Proteomes" id="UP000076770">
    <property type="component" value="Chromosome i"/>
</dbReference>
<keyword evidence="1" id="KW-1133">Transmembrane helix</keyword>
<dbReference type="AlphaFoldDB" id="A0A157T0L6"/>
<evidence type="ECO:0000313" key="2">
    <source>
        <dbReference type="EMBL" id="SAI84780.1"/>
    </source>
</evidence>
<evidence type="ECO:0000313" key="3">
    <source>
        <dbReference type="Proteomes" id="UP000076770"/>
    </source>
</evidence>
<proteinExistence type="predicted"/>
<feature type="transmembrane region" description="Helical" evidence="1">
    <location>
        <begin position="54"/>
        <end position="73"/>
    </location>
</feature>
<name>A0A157T0L6_SACSO</name>